<dbReference type="InterPro" id="IPR011990">
    <property type="entry name" value="TPR-like_helical_dom_sf"/>
</dbReference>
<evidence type="ECO:0000259" key="7">
    <source>
        <dbReference type="Pfam" id="PF14322"/>
    </source>
</evidence>
<dbReference type="RefSeq" id="WP_076377147.1">
    <property type="nucleotide sequence ID" value="NZ_AP017422.1"/>
</dbReference>
<protein>
    <submittedName>
        <fullName evidence="8">SusD family protein</fullName>
    </submittedName>
</protein>
<dbReference type="Gene3D" id="1.25.40.390">
    <property type="match status" value="2"/>
</dbReference>
<dbReference type="OrthoDB" id="653598at2"/>
<evidence type="ECO:0000313" key="9">
    <source>
        <dbReference type="Proteomes" id="UP000186917"/>
    </source>
</evidence>
<feature type="domain" description="SusD-like N-terminal" evidence="7">
    <location>
        <begin position="28"/>
        <end position="231"/>
    </location>
</feature>
<dbReference type="AlphaFoldDB" id="A0A173MQY6"/>
<dbReference type="InterPro" id="IPR012944">
    <property type="entry name" value="SusD_RagB_dom"/>
</dbReference>
<dbReference type="Pfam" id="PF14322">
    <property type="entry name" value="SusD-like_3"/>
    <property type="match status" value="1"/>
</dbReference>
<gene>
    <name evidence="8" type="ORF">SAMN05421788_1011514</name>
</gene>
<organism evidence="8 9">
    <name type="scientific">Filimonas lacunae</name>
    <dbReference type="NCBI Taxonomy" id="477680"/>
    <lineage>
        <taxon>Bacteria</taxon>
        <taxon>Pseudomonadati</taxon>
        <taxon>Bacteroidota</taxon>
        <taxon>Chitinophagia</taxon>
        <taxon>Chitinophagales</taxon>
        <taxon>Chitinophagaceae</taxon>
        <taxon>Filimonas</taxon>
    </lineage>
</organism>
<feature type="domain" description="RagB/SusD" evidence="6">
    <location>
        <begin position="257"/>
        <end position="423"/>
    </location>
</feature>
<dbReference type="SUPFAM" id="SSF48452">
    <property type="entry name" value="TPR-like"/>
    <property type="match status" value="1"/>
</dbReference>
<evidence type="ECO:0000256" key="5">
    <source>
        <dbReference type="ARBA" id="ARBA00023237"/>
    </source>
</evidence>
<evidence type="ECO:0000256" key="3">
    <source>
        <dbReference type="ARBA" id="ARBA00022729"/>
    </source>
</evidence>
<proteinExistence type="inferred from homology"/>
<keyword evidence="9" id="KW-1185">Reference proteome</keyword>
<dbReference type="InterPro" id="IPR033985">
    <property type="entry name" value="SusD-like_N"/>
</dbReference>
<dbReference type="Pfam" id="PF07980">
    <property type="entry name" value="SusD_RagB"/>
    <property type="match status" value="1"/>
</dbReference>
<dbReference type="Proteomes" id="UP000186917">
    <property type="component" value="Unassembled WGS sequence"/>
</dbReference>
<comment type="subcellular location">
    <subcellularLocation>
        <location evidence="1">Cell outer membrane</location>
    </subcellularLocation>
</comment>
<keyword evidence="4" id="KW-0472">Membrane</keyword>
<evidence type="ECO:0000256" key="1">
    <source>
        <dbReference type="ARBA" id="ARBA00004442"/>
    </source>
</evidence>
<dbReference type="PROSITE" id="PS51257">
    <property type="entry name" value="PROKAR_LIPOPROTEIN"/>
    <property type="match status" value="1"/>
</dbReference>
<evidence type="ECO:0000313" key="8">
    <source>
        <dbReference type="EMBL" id="SIS83776.1"/>
    </source>
</evidence>
<dbReference type="EMBL" id="FTOR01000001">
    <property type="protein sequence ID" value="SIS83776.1"/>
    <property type="molecule type" value="Genomic_DNA"/>
</dbReference>
<name>A0A173MQY6_9BACT</name>
<dbReference type="KEGG" id="fln:FLA_6140"/>
<dbReference type="STRING" id="477680.SAMN05421788_1011514"/>
<accession>A0A173MQY6</accession>
<keyword evidence="3" id="KW-0732">Signal</keyword>
<sequence>MKQFKIFNYCQLLVMLFVFVTACKKQNEFLDAKSNDDYVVPTTLADFQALLDNSGILNYNYISIGLTGIDNYYLVDNTTVTPVYFVNAFLWKPDVFGITTYDGGYTQAYIIVRSANIALEGLAKITETADNRLAYDSVKGHALFLRAFMFYNLVNTYAKQYNKVTASGDLGIPIRTFTDANILVQRSSVQDTYQQIISDLNGAVASLPVTARFVMRPSKLAAYALLAKAYLQMEEYAEAKKCCDSVLMYKNSLLNFTDPSISLSVTYRFPTYTKGNPEILYYAEGAANAIASPGTTVNKSYVDTVLYNSYSDNDLRKTLFYTYLQPQKARIIGTYTGGRNQFAGLGINEVFFMRAECNVRLNNLTDGLKDMNDVLRNRYKPGTYVDYVTSNADSALATVLMERRKEFPSTGQIRWEDLKRLNNDSRFAKKLTRVFEGKSYSLEPGDINYVYPFNNNILQQEGLIQNNRH</sequence>
<evidence type="ECO:0000259" key="6">
    <source>
        <dbReference type="Pfam" id="PF07980"/>
    </source>
</evidence>
<evidence type="ECO:0000256" key="2">
    <source>
        <dbReference type="ARBA" id="ARBA00006275"/>
    </source>
</evidence>
<keyword evidence="5" id="KW-0998">Cell outer membrane</keyword>
<reference evidence="9" key="1">
    <citation type="submission" date="2017-01" db="EMBL/GenBank/DDBJ databases">
        <authorList>
            <person name="Varghese N."/>
            <person name="Submissions S."/>
        </authorList>
    </citation>
    <scope>NUCLEOTIDE SEQUENCE [LARGE SCALE GENOMIC DNA]</scope>
    <source>
        <strain evidence="9">DSM 21054</strain>
    </source>
</reference>
<evidence type="ECO:0000256" key="4">
    <source>
        <dbReference type="ARBA" id="ARBA00023136"/>
    </source>
</evidence>
<comment type="similarity">
    <text evidence="2">Belongs to the SusD family.</text>
</comment>
<dbReference type="GO" id="GO:0009279">
    <property type="term" value="C:cell outer membrane"/>
    <property type="evidence" value="ECO:0007669"/>
    <property type="project" value="UniProtKB-SubCell"/>
</dbReference>